<name>A0A4Q2CXL3_9AGAR</name>
<keyword evidence="2" id="KW-1185">Reference proteome</keyword>
<evidence type="ECO:0000313" key="1">
    <source>
        <dbReference type="EMBL" id="RXW11503.1"/>
    </source>
</evidence>
<accession>A0A4Q2CXL3</accession>
<dbReference type="EMBL" id="SDEE01001844">
    <property type="protein sequence ID" value="RXW11503.1"/>
    <property type="molecule type" value="Genomic_DNA"/>
</dbReference>
<protein>
    <submittedName>
        <fullName evidence="1">Uncharacterized protein</fullName>
    </submittedName>
</protein>
<comment type="caution">
    <text evidence="1">The sequence shown here is derived from an EMBL/GenBank/DDBJ whole genome shotgun (WGS) entry which is preliminary data.</text>
</comment>
<proteinExistence type="predicted"/>
<reference evidence="1 2" key="1">
    <citation type="submission" date="2019-01" db="EMBL/GenBank/DDBJ databases">
        <title>Draft genome sequence of Psathyrella aberdarensis IHI B618.</title>
        <authorList>
            <person name="Buettner E."/>
            <person name="Kellner H."/>
        </authorList>
    </citation>
    <scope>NUCLEOTIDE SEQUENCE [LARGE SCALE GENOMIC DNA]</scope>
    <source>
        <strain evidence="1 2">IHI B618</strain>
    </source>
</reference>
<dbReference type="AlphaFoldDB" id="A0A4Q2CXL3"/>
<dbReference type="Proteomes" id="UP000290288">
    <property type="component" value="Unassembled WGS sequence"/>
</dbReference>
<gene>
    <name evidence="1" type="ORF">EST38_g14353</name>
</gene>
<evidence type="ECO:0000313" key="2">
    <source>
        <dbReference type="Proteomes" id="UP000290288"/>
    </source>
</evidence>
<sequence>MFSDPTELAIPSARKPKAKGSFFQVLYKANWRNIVMAVAGLNAIRFAFATYNAYEDALVDDFGISFTSLSRSISVAYD</sequence>
<dbReference type="OrthoDB" id="2927416at2759"/>
<organism evidence="1 2">
    <name type="scientific">Candolleomyces aberdarensis</name>
    <dbReference type="NCBI Taxonomy" id="2316362"/>
    <lineage>
        <taxon>Eukaryota</taxon>
        <taxon>Fungi</taxon>
        <taxon>Dikarya</taxon>
        <taxon>Basidiomycota</taxon>
        <taxon>Agaricomycotina</taxon>
        <taxon>Agaricomycetes</taxon>
        <taxon>Agaricomycetidae</taxon>
        <taxon>Agaricales</taxon>
        <taxon>Agaricineae</taxon>
        <taxon>Psathyrellaceae</taxon>
        <taxon>Candolleomyces</taxon>
    </lineage>
</organism>